<keyword evidence="6" id="KW-0902">Two-component regulatory system</keyword>
<dbReference type="PRINTS" id="PR00344">
    <property type="entry name" value="BCTRLSENSOR"/>
</dbReference>
<dbReference type="AlphaFoldDB" id="K0IDP8"/>
<dbReference type="InterPro" id="IPR036890">
    <property type="entry name" value="HATPase_C_sf"/>
</dbReference>
<feature type="coiled-coil region" evidence="7">
    <location>
        <begin position="373"/>
        <end position="400"/>
    </location>
</feature>
<dbReference type="SMART" id="SM00388">
    <property type="entry name" value="HisKA"/>
    <property type="match status" value="1"/>
</dbReference>
<dbReference type="EMBL" id="CP002408">
    <property type="protein sequence ID" value="AFU57835.1"/>
    <property type="molecule type" value="Genomic_DNA"/>
</dbReference>
<keyword evidence="5 10" id="KW-0418">Kinase</keyword>
<dbReference type="InParanoid" id="K0IDP8"/>
<dbReference type="InterPro" id="IPR005467">
    <property type="entry name" value="His_kinase_dom"/>
</dbReference>
<keyword evidence="8" id="KW-0812">Transmembrane</keyword>
<dbReference type="GO" id="GO:0000155">
    <property type="term" value="F:phosphorelay sensor kinase activity"/>
    <property type="evidence" value="ECO:0007669"/>
    <property type="project" value="InterPro"/>
</dbReference>
<dbReference type="SMART" id="SM00387">
    <property type="entry name" value="HATPase_c"/>
    <property type="match status" value="1"/>
</dbReference>
<organism evidence="10 11">
    <name type="scientific">Nitrososphaera gargensis (strain Ga9.2)</name>
    <dbReference type="NCBI Taxonomy" id="1237085"/>
    <lineage>
        <taxon>Archaea</taxon>
        <taxon>Nitrososphaerota</taxon>
        <taxon>Nitrososphaeria</taxon>
        <taxon>Nitrososphaerales</taxon>
        <taxon>Nitrososphaeraceae</taxon>
        <taxon>Nitrososphaera</taxon>
    </lineage>
</organism>
<dbReference type="Pfam" id="PF02518">
    <property type="entry name" value="HATPase_c"/>
    <property type="match status" value="1"/>
</dbReference>
<dbReference type="BioCyc" id="CNIT1237085:G1324-891-MONOMER"/>
<dbReference type="STRING" id="1237085.Ngar_c08930"/>
<keyword evidence="8" id="KW-1133">Transmembrane helix</keyword>
<dbReference type="Proteomes" id="UP000008037">
    <property type="component" value="Chromosome"/>
</dbReference>
<evidence type="ECO:0000256" key="5">
    <source>
        <dbReference type="ARBA" id="ARBA00022777"/>
    </source>
</evidence>
<evidence type="ECO:0000256" key="1">
    <source>
        <dbReference type="ARBA" id="ARBA00000085"/>
    </source>
</evidence>
<dbReference type="InterPro" id="IPR004358">
    <property type="entry name" value="Sig_transdc_His_kin-like_C"/>
</dbReference>
<feature type="domain" description="Histidine kinase" evidence="9">
    <location>
        <begin position="407"/>
        <end position="635"/>
    </location>
</feature>
<reference evidence="10 11" key="1">
    <citation type="journal article" date="2012" name="Environ. Microbiol.">
        <title>The genome of the ammonia-oxidizing Candidatus Nitrososphaera gargensis: insights into metabolic versatility and environmental adaptations.</title>
        <authorList>
            <person name="Spang A."/>
            <person name="Poehlein A."/>
            <person name="Offre P."/>
            <person name="Zumbragel S."/>
            <person name="Haider S."/>
            <person name="Rychlik N."/>
            <person name="Nowka B."/>
            <person name="Schmeisser C."/>
            <person name="Lebedeva E.V."/>
            <person name="Rattei T."/>
            <person name="Bohm C."/>
            <person name="Schmid M."/>
            <person name="Galushko A."/>
            <person name="Hatzenpichler R."/>
            <person name="Weinmaier T."/>
            <person name="Daniel R."/>
            <person name="Schleper C."/>
            <person name="Spieck E."/>
            <person name="Streit W."/>
            <person name="Wagner M."/>
        </authorList>
    </citation>
    <scope>NUCLEOTIDE SEQUENCE [LARGE SCALE GENOMIC DNA]</scope>
    <source>
        <strain evidence="11">Ga9.2</strain>
    </source>
</reference>
<dbReference type="Gene3D" id="3.30.450.20">
    <property type="entry name" value="PAS domain"/>
    <property type="match status" value="1"/>
</dbReference>
<evidence type="ECO:0000256" key="3">
    <source>
        <dbReference type="ARBA" id="ARBA00022553"/>
    </source>
</evidence>
<dbReference type="CDD" id="cd00082">
    <property type="entry name" value="HisKA"/>
    <property type="match status" value="1"/>
</dbReference>
<dbReference type="EC" id="2.7.13.3" evidence="2"/>
<name>K0IDP8_NITGG</name>
<evidence type="ECO:0000313" key="11">
    <source>
        <dbReference type="Proteomes" id="UP000008037"/>
    </source>
</evidence>
<keyword evidence="4" id="KW-0808">Transferase</keyword>
<keyword evidence="8" id="KW-0472">Membrane</keyword>
<comment type="catalytic activity">
    <reaction evidence="1">
        <text>ATP + protein L-histidine = ADP + protein N-phospho-L-histidine.</text>
        <dbReference type="EC" id="2.7.13.3"/>
    </reaction>
</comment>
<evidence type="ECO:0000256" key="7">
    <source>
        <dbReference type="SAM" id="Coils"/>
    </source>
</evidence>
<dbReference type="Pfam" id="PF00512">
    <property type="entry name" value="HisKA"/>
    <property type="match status" value="1"/>
</dbReference>
<dbReference type="Gene3D" id="1.10.287.130">
    <property type="match status" value="1"/>
</dbReference>
<sequence length="649" mass="71968">MLVNYIIEFTDTIIYSITTSINQCRRLNVVRSSADTLVAIREAAKSRPTRFAIVVLALIVGFALGFSIYFQLVNEQSIKATLFEEQRIRQSQSMEARARQISSELESILGRLQGIANSNYIQEGELSGDRISTLLAENYNPVKESVRSIFILDSNDVETATTVLLDDQNYIGLLHFGKDYVAETKVKLAPVLSRSYSGVNGTSYVILSYPVIQRESGEYLGLVAAVIPLQQILSGLGGPYTTQESEHVLVTDKSGTFILADDNDLIGKHFENKEILQRLDNPDDFQNLFTQALAGQSRSIVVDGLYQNERLLVAYPANLRQQTVFVIASSTPTEGIYSKIEGIVFTQRIQTLALVGAVVASIAVILYFLARWSETLQREVKKRTKELETANKQLEAHDRMQSEFINIAAHELRTPVQPLLGIADLLHLSFEQDPHNGEIAISKADLDLIRRNAKRLERLSSDLLEVSKIESNSFKLHKEWVDLDKKIKEAIIDAKSSLRDEKKQKIQILNAQAGAPIGNSNRPLLVYCDKVRIFQVLSNLIANAIKFTEEGQITIRSEERDDGYAVINVIDSGKGIVEEMMPRLFKKFATKSDSGTGLGLYLSKKIIESHGGTIWAENNAGGKGATFSFALPIAGGGGKGGGEEEKQDY</sequence>
<dbReference type="SUPFAM" id="SSF47384">
    <property type="entry name" value="Homodimeric domain of signal transducing histidine kinase"/>
    <property type="match status" value="1"/>
</dbReference>
<dbReference type="CDD" id="cd18773">
    <property type="entry name" value="PDC1_HK_sensor"/>
    <property type="match status" value="1"/>
</dbReference>
<keyword evidence="11" id="KW-1185">Reference proteome</keyword>
<gene>
    <name evidence="10" type="ordered locus">Ngar_c08930</name>
</gene>
<evidence type="ECO:0000256" key="4">
    <source>
        <dbReference type="ARBA" id="ARBA00022679"/>
    </source>
</evidence>
<dbReference type="InterPro" id="IPR050736">
    <property type="entry name" value="Sensor_HK_Regulatory"/>
</dbReference>
<feature type="transmembrane region" description="Helical" evidence="8">
    <location>
        <begin position="349"/>
        <end position="369"/>
    </location>
</feature>
<evidence type="ECO:0000256" key="6">
    <source>
        <dbReference type="ARBA" id="ARBA00023012"/>
    </source>
</evidence>
<proteinExistence type="predicted"/>
<evidence type="ECO:0000313" key="10">
    <source>
        <dbReference type="EMBL" id="AFU57835.1"/>
    </source>
</evidence>
<dbReference type="PANTHER" id="PTHR43711:SF1">
    <property type="entry name" value="HISTIDINE KINASE 1"/>
    <property type="match status" value="1"/>
</dbReference>
<dbReference type="Gene3D" id="3.30.565.10">
    <property type="entry name" value="Histidine kinase-like ATPase, C-terminal domain"/>
    <property type="match status" value="1"/>
</dbReference>
<evidence type="ECO:0000259" key="9">
    <source>
        <dbReference type="PROSITE" id="PS50109"/>
    </source>
</evidence>
<accession>K0IDP8</accession>
<dbReference type="PANTHER" id="PTHR43711">
    <property type="entry name" value="TWO-COMPONENT HISTIDINE KINASE"/>
    <property type="match status" value="1"/>
</dbReference>
<dbReference type="KEGG" id="nga:Ngar_c08930"/>
<dbReference type="HOGENOM" id="CLU_031353_0_0_2"/>
<dbReference type="PROSITE" id="PS50109">
    <property type="entry name" value="HIS_KIN"/>
    <property type="match status" value="1"/>
</dbReference>
<keyword evidence="7" id="KW-0175">Coiled coil</keyword>
<protein>
    <recommendedName>
        <fullName evidence="2">histidine kinase</fullName>
        <ecNumber evidence="2">2.7.13.3</ecNumber>
    </recommendedName>
</protein>
<keyword evidence="3" id="KW-0597">Phosphoprotein</keyword>
<feature type="transmembrane region" description="Helical" evidence="8">
    <location>
        <begin position="51"/>
        <end position="72"/>
    </location>
</feature>
<evidence type="ECO:0000256" key="8">
    <source>
        <dbReference type="SAM" id="Phobius"/>
    </source>
</evidence>
<dbReference type="InterPro" id="IPR003594">
    <property type="entry name" value="HATPase_dom"/>
</dbReference>
<dbReference type="SUPFAM" id="SSF55874">
    <property type="entry name" value="ATPase domain of HSP90 chaperone/DNA topoisomerase II/histidine kinase"/>
    <property type="match status" value="1"/>
</dbReference>
<evidence type="ECO:0000256" key="2">
    <source>
        <dbReference type="ARBA" id="ARBA00012438"/>
    </source>
</evidence>
<dbReference type="InterPro" id="IPR036097">
    <property type="entry name" value="HisK_dim/P_sf"/>
</dbReference>
<dbReference type="InterPro" id="IPR003661">
    <property type="entry name" value="HisK_dim/P_dom"/>
</dbReference>